<feature type="transmembrane region" description="Helical" evidence="4">
    <location>
        <begin position="149"/>
        <end position="170"/>
    </location>
</feature>
<feature type="transmembrane region" description="Helical" evidence="4">
    <location>
        <begin position="125"/>
        <end position="143"/>
    </location>
</feature>
<feature type="transmembrane region" description="Helical" evidence="4">
    <location>
        <begin position="215"/>
        <end position="233"/>
    </location>
</feature>
<dbReference type="PROSITE" id="PS50850">
    <property type="entry name" value="MFS"/>
    <property type="match status" value="1"/>
</dbReference>
<feature type="transmembrane region" description="Helical" evidence="4">
    <location>
        <begin position="431"/>
        <end position="452"/>
    </location>
</feature>
<dbReference type="RefSeq" id="XP_033517810.1">
    <property type="nucleotide sequence ID" value="XM_033664542.1"/>
</dbReference>
<dbReference type="Proteomes" id="UP000799771">
    <property type="component" value="Unassembled WGS sequence"/>
</dbReference>
<evidence type="ECO:0000313" key="7">
    <source>
        <dbReference type="Proteomes" id="UP000799771"/>
    </source>
</evidence>
<dbReference type="OrthoDB" id="410267at2759"/>
<accession>A0A6A5ZVV0</accession>
<dbReference type="Pfam" id="PF07690">
    <property type="entry name" value="MFS_1"/>
    <property type="match status" value="1"/>
</dbReference>
<evidence type="ECO:0000313" key="6">
    <source>
        <dbReference type="EMBL" id="KAF2123416.1"/>
    </source>
</evidence>
<feature type="transmembrane region" description="Helical" evidence="4">
    <location>
        <begin position="253"/>
        <end position="274"/>
    </location>
</feature>
<feature type="domain" description="Major facilitator superfamily (MFS) profile" evidence="5">
    <location>
        <begin position="54"/>
        <end position="456"/>
    </location>
</feature>
<feature type="region of interest" description="Disordered" evidence="3">
    <location>
        <begin position="25"/>
        <end position="46"/>
    </location>
</feature>
<dbReference type="GO" id="GO:0016020">
    <property type="term" value="C:membrane"/>
    <property type="evidence" value="ECO:0007669"/>
    <property type="project" value="UniProtKB-SubCell"/>
</dbReference>
<evidence type="ECO:0000256" key="2">
    <source>
        <dbReference type="ARBA" id="ARBA00006727"/>
    </source>
</evidence>
<name>A0A6A5ZVV0_9PLEO</name>
<keyword evidence="4" id="KW-0812">Transmembrane</keyword>
<dbReference type="InterPro" id="IPR050327">
    <property type="entry name" value="Proton-linked_MCT"/>
</dbReference>
<feature type="transmembrane region" description="Helical" evidence="4">
    <location>
        <begin position="364"/>
        <end position="390"/>
    </location>
</feature>
<comment type="similarity">
    <text evidence="2">Belongs to the major facilitator superfamily. Monocarboxylate porter (TC 2.A.1.13) family.</text>
</comment>
<dbReference type="EMBL" id="ML977527">
    <property type="protein sequence ID" value="KAF2123416.1"/>
    <property type="molecule type" value="Genomic_DNA"/>
</dbReference>
<proteinExistence type="inferred from homology"/>
<keyword evidence="7" id="KW-1185">Reference proteome</keyword>
<dbReference type="PANTHER" id="PTHR11360">
    <property type="entry name" value="MONOCARBOXYLATE TRANSPORTER"/>
    <property type="match status" value="1"/>
</dbReference>
<dbReference type="AlphaFoldDB" id="A0A6A5ZVV0"/>
<feature type="transmembrane region" description="Helical" evidence="4">
    <location>
        <begin position="325"/>
        <end position="344"/>
    </location>
</feature>
<evidence type="ECO:0000256" key="4">
    <source>
        <dbReference type="SAM" id="Phobius"/>
    </source>
</evidence>
<evidence type="ECO:0000259" key="5">
    <source>
        <dbReference type="PROSITE" id="PS50850"/>
    </source>
</evidence>
<dbReference type="SUPFAM" id="SSF103473">
    <property type="entry name" value="MFS general substrate transporter"/>
    <property type="match status" value="1"/>
</dbReference>
<dbReference type="InterPro" id="IPR020846">
    <property type="entry name" value="MFS_dom"/>
</dbReference>
<dbReference type="GeneID" id="54404974"/>
<feature type="transmembrane region" description="Helical" evidence="4">
    <location>
        <begin position="294"/>
        <end position="313"/>
    </location>
</feature>
<dbReference type="InterPro" id="IPR011701">
    <property type="entry name" value="MFS"/>
</dbReference>
<feature type="transmembrane region" description="Helical" evidence="4">
    <location>
        <begin position="55"/>
        <end position="73"/>
    </location>
</feature>
<reference evidence="6" key="1">
    <citation type="journal article" date="2020" name="Stud. Mycol.">
        <title>101 Dothideomycetes genomes: a test case for predicting lifestyles and emergence of pathogens.</title>
        <authorList>
            <person name="Haridas S."/>
            <person name="Albert R."/>
            <person name="Binder M."/>
            <person name="Bloem J."/>
            <person name="Labutti K."/>
            <person name="Salamov A."/>
            <person name="Andreopoulos B."/>
            <person name="Baker S."/>
            <person name="Barry K."/>
            <person name="Bills G."/>
            <person name="Bluhm B."/>
            <person name="Cannon C."/>
            <person name="Castanera R."/>
            <person name="Culley D."/>
            <person name="Daum C."/>
            <person name="Ezra D."/>
            <person name="Gonzalez J."/>
            <person name="Henrissat B."/>
            <person name="Kuo A."/>
            <person name="Liang C."/>
            <person name="Lipzen A."/>
            <person name="Lutzoni F."/>
            <person name="Magnuson J."/>
            <person name="Mondo S."/>
            <person name="Nolan M."/>
            <person name="Ohm R."/>
            <person name="Pangilinan J."/>
            <person name="Park H.-J."/>
            <person name="Ramirez L."/>
            <person name="Alfaro M."/>
            <person name="Sun H."/>
            <person name="Tritt A."/>
            <person name="Yoshinaga Y."/>
            <person name="Zwiers L.-H."/>
            <person name="Turgeon B."/>
            <person name="Goodwin S."/>
            <person name="Spatafora J."/>
            <person name="Crous P."/>
            <person name="Grigoriev I."/>
        </authorList>
    </citation>
    <scope>NUCLEOTIDE SEQUENCE</scope>
    <source>
        <strain evidence="6">CBS 119687</strain>
    </source>
</reference>
<feature type="transmembrane region" description="Helical" evidence="4">
    <location>
        <begin position="98"/>
        <end position="118"/>
    </location>
</feature>
<comment type="subcellular location">
    <subcellularLocation>
        <location evidence="1">Membrane</location>
        <topology evidence="1">Multi-pass membrane protein</topology>
    </subcellularLocation>
</comment>
<feature type="transmembrane region" description="Helical" evidence="4">
    <location>
        <begin position="402"/>
        <end position="425"/>
    </location>
</feature>
<keyword evidence="4" id="KW-1133">Transmembrane helix</keyword>
<evidence type="ECO:0000256" key="3">
    <source>
        <dbReference type="SAM" id="MobiDB-lite"/>
    </source>
</evidence>
<protein>
    <submittedName>
        <fullName evidence="6">MFS general substrate transporter</fullName>
    </submittedName>
</protein>
<dbReference type="GO" id="GO:0022857">
    <property type="term" value="F:transmembrane transporter activity"/>
    <property type="evidence" value="ECO:0007669"/>
    <property type="project" value="InterPro"/>
</dbReference>
<dbReference type="PANTHER" id="PTHR11360:SF177">
    <property type="entry name" value="RIBOFLAVIN TRANSPORTER MCH5"/>
    <property type="match status" value="1"/>
</dbReference>
<dbReference type="Gene3D" id="1.20.1250.20">
    <property type="entry name" value="MFS general substrate transporter like domains"/>
    <property type="match status" value="2"/>
</dbReference>
<evidence type="ECO:0000256" key="1">
    <source>
        <dbReference type="ARBA" id="ARBA00004141"/>
    </source>
</evidence>
<dbReference type="InterPro" id="IPR036259">
    <property type="entry name" value="MFS_trans_sf"/>
</dbReference>
<keyword evidence="4" id="KW-0472">Membrane</keyword>
<organism evidence="6 7">
    <name type="scientific">Dothidotthia symphoricarpi CBS 119687</name>
    <dbReference type="NCBI Taxonomy" id="1392245"/>
    <lineage>
        <taxon>Eukaryota</taxon>
        <taxon>Fungi</taxon>
        <taxon>Dikarya</taxon>
        <taxon>Ascomycota</taxon>
        <taxon>Pezizomycotina</taxon>
        <taxon>Dothideomycetes</taxon>
        <taxon>Pleosporomycetidae</taxon>
        <taxon>Pleosporales</taxon>
        <taxon>Dothidotthiaceae</taxon>
        <taxon>Dothidotthia</taxon>
    </lineage>
</organism>
<gene>
    <name evidence="6" type="ORF">P153DRAFT_303775</name>
</gene>
<sequence length="465" mass="50260">MVSQTENNFAAELCVLRIEPPREDETFEKGRTGSAEVSEPSNEEELSYPEGGLEAWLVVFGSFCGMLCCYGYMNSISTYQAYLSTHQLRDYSGSSTGWIFSIYISLTFLCSIFVGPIFDAQGSRVLVLVGSALMMLSIMLMGVCTEYYQFLITFGILGGVGTSLVVTPATTAIGHFFMTTRGYATGIACTGGSVGGVVFPLMLEALFPKGWGWATRIQGFVFLILLTLANLLIRVRLKPTVNAKLFPLPNPRIFKQVDFLIVTVAAFFLEWGLFVPVTYLTSYCVNSGAFSPTFAYQVIAIYNSTSTVGRWLSGWLADKFGAYNVMIVMAFFCSSLSLGLWLPAAAFANGNDSITENSGLAGSIYSLTIAYAVLMGIASGSNISLAPVCVSKLCDTRQYGEYYGMCYAVVGFGTLVSVPIAGAIIGSDRLYWAGALFCGLCYTIALLGYITIRVAKVGSNVATKY</sequence>
<feature type="transmembrane region" description="Helical" evidence="4">
    <location>
        <begin position="182"/>
        <end position="203"/>
    </location>
</feature>